<dbReference type="GO" id="GO:0004521">
    <property type="term" value="F:RNA endonuclease activity"/>
    <property type="evidence" value="ECO:0007669"/>
    <property type="project" value="InterPro"/>
</dbReference>
<dbReference type="Pfam" id="PF01850">
    <property type="entry name" value="PIN"/>
    <property type="match status" value="1"/>
</dbReference>
<organism evidence="2 3">
    <name type="scientific">Microcystis panniformis Mp_MB_F_20051200_S9</name>
    <dbReference type="NCBI Taxonomy" id="2486223"/>
    <lineage>
        <taxon>Bacteria</taxon>
        <taxon>Bacillati</taxon>
        <taxon>Cyanobacteriota</taxon>
        <taxon>Cyanophyceae</taxon>
        <taxon>Oscillatoriophycideae</taxon>
        <taxon>Chroococcales</taxon>
        <taxon>Microcystaceae</taxon>
        <taxon>Microcystis</taxon>
    </lineage>
</organism>
<dbReference type="Gene3D" id="3.40.50.1010">
    <property type="entry name" value="5'-nuclease"/>
    <property type="match status" value="1"/>
</dbReference>
<evidence type="ECO:0000259" key="1">
    <source>
        <dbReference type="Pfam" id="PF01850"/>
    </source>
</evidence>
<dbReference type="InterPro" id="IPR002716">
    <property type="entry name" value="PIN_dom"/>
</dbReference>
<dbReference type="PANTHER" id="PTHR42188">
    <property type="entry name" value="23S RRNA-SPECIFIC ENDONUCLEASE VAPC20"/>
    <property type="match status" value="1"/>
</dbReference>
<protein>
    <submittedName>
        <fullName evidence="2">PIN domain-containing protein</fullName>
    </submittedName>
</protein>
<dbReference type="SUPFAM" id="SSF88723">
    <property type="entry name" value="PIN domain-like"/>
    <property type="match status" value="1"/>
</dbReference>
<gene>
    <name evidence="2" type="ORF">EWV53_17160</name>
</gene>
<dbReference type="InterPro" id="IPR029060">
    <property type="entry name" value="PIN-like_dom_sf"/>
</dbReference>
<reference evidence="2 3" key="1">
    <citation type="submission" date="2019-01" db="EMBL/GenBank/DDBJ databases">
        <title>Coherence of Microcystis species and biogeography revealed through population genomics.</title>
        <authorList>
            <person name="Perez-Carrascal O.M."/>
            <person name="Terrat Y."/>
            <person name="Giani A."/>
            <person name="Fortin N."/>
            <person name="Tromas N."/>
            <person name="Shapiro B.J."/>
        </authorList>
    </citation>
    <scope>NUCLEOTIDE SEQUENCE [LARGE SCALE GENOMIC DNA]</scope>
    <source>
        <strain evidence="2">Mp_MB_F_20051200_S9</strain>
    </source>
</reference>
<dbReference type="InterPro" id="IPR039018">
    <property type="entry name" value="VapC20-like"/>
</dbReference>
<accession>A0A552PQL4</accession>
<sequence length="135" mass="15852">MTNERFFIDTVFIQALINKKDQYHHQARELFFRVRNAKEVWVTEVILIEVGNALSAINRLSAVDFIEQCYRISNINIVPLTTELFKRSLKLYHSRLDKTWGLCDCISFIVMWDNNLTDAVTADQHFHQAGFNILM</sequence>
<dbReference type="PANTHER" id="PTHR42188:SF1">
    <property type="entry name" value="23S RRNA-SPECIFIC ENDONUCLEASE VAPC20"/>
    <property type="match status" value="1"/>
</dbReference>
<name>A0A552PQL4_9CHRO</name>
<dbReference type="GO" id="GO:0016075">
    <property type="term" value="P:rRNA catabolic process"/>
    <property type="evidence" value="ECO:0007669"/>
    <property type="project" value="TreeGrafter"/>
</dbReference>
<proteinExistence type="predicted"/>
<evidence type="ECO:0000313" key="3">
    <source>
        <dbReference type="Proteomes" id="UP000317165"/>
    </source>
</evidence>
<dbReference type="AlphaFoldDB" id="A0A552PQL4"/>
<dbReference type="EMBL" id="SFAC01000201">
    <property type="protein sequence ID" value="TRV59277.1"/>
    <property type="molecule type" value="Genomic_DNA"/>
</dbReference>
<dbReference type="Proteomes" id="UP000317165">
    <property type="component" value="Unassembled WGS sequence"/>
</dbReference>
<feature type="domain" description="PIN" evidence="1">
    <location>
        <begin position="7"/>
        <end position="131"/>
    </location>
</feature>
<evidence type="ECO:0000313" key="2">
    <source>
        <dbReference type="EMBL" id="TRV59277.1"/>
    </source>
</evidence>
<comment type="caution">
    <text evidence="2">The sequence shown here is derived from an EMBL/GenBank/DDBJ whole genome shotgun (WGS) entry which is preliminary data.</text>
</comment>